<dbReference type="GO" id="GO:0006935">
    <property type="term" value="P:chemotaxis"/>
    <property type="evidence" value="ECO:0007669"/>
    <property type="project" value="UniProtKB-KW"/>
</dbReference>
<keyword evidence="11" id="KW-0969">Cilium</keyword>
<evidence type="ECO:0000256" key="10">
    <source>
        <dbReference type="RuleBase" id="RU364125"/>
    </source>
</evidence>
<dbReference type="Pfam" id="PF03748">
    <property type="entry name" value="FliL"/>
    <property type="match status" value="1"/>
</dbReference>
<dbReference type="GO" id="GO:0071973">
    <property type="term" value="P:bacterial-type flagellum-dependent cell motility"/>
    <property type="evidence" value="ECO:0007669"/>
    <property type="project" value="InterPro"/>
</dbReference>
<evidence type="ECO:0000313" key="11">
    <source>
        <dbReference type="EMBL" id="KAF0674629.1"/>
    </source>
</evidence>
<evidence type="ECO:0000256" key="8">
    <source>
        <dbReference type="ARBA" id="ARBA00022989"/>
    </source>
</evidence>
<evidence type="ECO:0000256" key="9">
    <source>
        <dbReference type="ARBA" id="ARBA00023136"/>
    </source>
</evidence>
<gene>
    <name evidence="11" type="primary">fliL</name>
    <name evidence="11" type="ORF">PMES_03011</name>
</gene>
<dbReference type="EMBL" id="APKE01000036">
    <property type="protein sequence ID" value="KAF0674629.1"/>
    <property type="molecule type" value="Genomic_DNA"/>
</dbReference>
<evidence type="ECO:0000256" key="4">
    <source>
        <dbReference type="ARBA" id="ARBA00022475"/>
    </source>
</evidence>
<keyword evidence="5 10" id="KW-0145">Chemotaxis</keyword>
<comment type="subcellular location">
    <subcellularLocation>
        <location evidence="10">Cell inner membrane</location>
    </subcellularLocation>
    <subcellularLocation>
        <location evidence="2">Cell membrane</location>
        <topology evidence="2">Single-pass membrane protein</topology>
    </subcellularLocation>
</comment>
<comment type="similarity">
    <text evidence="3 10">Belongs to the FliL family.</text>
</comment>
<keyword evidence="9 10" id="KW-0472">Membrane</keyword>
<accession>A0A921NR50</accession>
<evidence type="ECO:0000256" key="5">
    <source>
        <dbReference type="ARBA" id="ARBA00022500"/>
    </source>
</evidence>
<evidence type="ECO:0000256" key="1">
    <source>
        <dbReference type="ARBA" id="ARBA00002254"/>
    </source>
</evidence>
<keyword evidence="8" id="KW-1133">Transmembrane helix</keyword>
<evidence type="ECO:0000313" key="12">
    <source>
        <dbReference type="Proteomes" id="UP000698242"/>
    </source>
</evidence>
<comment type="function">
    <text evidence="1 10">Controls the rotational direction of flagella during chemotaxis.</text>
</comment>
<evidence type="ECO:0000256" key="6">
    <source>
        <dbReference type="ARBA" id="ARBA00022692"/>
    </source>
</evidence>
<dbReference type="OrthoDB" id="7725598at2"/>
<keyword evidence="6" id="KW-0812">Transmembrane</keyword>
<dbReference type="GO" id="GO:0009425">
    <property type="term" value="C:bacterial-type flagellum basal body"/>
    <property type="evidence" value="ECO:0007669"/>
    <property type="project" value="InterPro"/>
</dbReference>
<keyword evidence="4" id="KW-1003">Cell membrane</keyword>
<evidence type="ECO:0000256" key="3">
    <source>
        <dbReference type="ARBA" id="ARBA00008281"/>
    </source>
</evidence>
<dbReference type="Proteomes" id="UP000698242">
    <property type="component" value="Unassembled WGS sequence"/>
</dbReference>
<keyword evidence="7 10" id="KW-0283">Flagellar rotation</keyword>
<comment type="caution">
    <text evidence="11">The sequence shown here is derived from an EMBL/GenBank/DDBJ whole genome shotgun (WGS) entry which is preliminary data.</text>
</comment>
<proteinExistence type="inferred from homology"/>
<dbReference type="GO" id="GO:0005886">
    <property type="term" value="C:plasma membrane"/>
    <property type="evidence" value="ECO:0007669"/>
    <property type="project" value="UniProtKB-SubCell"/>
</dbReference>
<dbReference type="InterPro" id="IPR005503">
    <property type="entry name" value="FliL"/>
</dbReference>
<organism evidence="11 12">
    <name type="scientific">Profundibacterium mesophilum KAUST100406-0324</name>
    <dbReference type="NCBI Taxonomy" id="1037889"/>
    <lineage>
        <taxon>Bacteria</taxon>
        <taxon>Pseudomonadati</taxon>
        <taxon>Pseudomonadota</taxon>
        <taxon>Alphaproteobacteria</taxon>
        <taxon>Rhodobacterales</taxon>
        <taxon>Roseobacteraceae</taxon>
        <taxon>Profundibacterium</taxon>
    </lineage>
</organism>
<dbReference type="RefSeq" id="WP_159966521.1">
    <property type="nucleotide sequence ID" value="NZ_APKE01000036.1"/>
</dbReference>
<keyword evidence="11" id="KW-0282">Flagellum</keyword>
<keyword evidence="12" id="KW-1185">Reference proteome</keyword>
<protein>
    <recommendedName>
        <fullName evidence="10">Flagellar protein FliL</fullName>
    </recommendedName>
</protein>
<keyword evidence="11" id="KW-0966">Cell projection</keyword>
<evidence type="ECO:0000256" key="2">
    <source>
        <dbReference type="ARBA" id="ARBA00004162"/>
    </source>
</evidence>
<evidence type="ECO:0000256" key="7">
    <source>
        <dbReference type="ARBA" id="ARBA00022779"/>
    </source>
</evidence>
<reference evidence="11" key="1">
    <citation type="submission" date="2013-03" db="EMBL/GenBank/DDBJ databases">
        <title>Genome Sequence of the Profundibacterium mesophilum strain KAUST100406-0324T from Red Sea, a novel genus in the family Rhodobacteraceae.</title>
        <authorList>
            <person name="Essack M."/>
            <person name="Alam I."/>
            <person name="Lafi F."/>
            <person name="Alawi W."/>
            <person name="Kamanu F."/>
            <person name="Al-Suwailem A."/>
            <person name="Lee O.O."/>
            <person name="Xu Y."/>
            <person name="Bajic V."/>
            <person name="Qian P.-Y."/>
            <person name="Archer J."/>
        </authorList>
    </citation>
    <scope>NUCLEOTIDE SEQUENCE</scope>
    <source>
        <strain evidence="11">KAUST100406-0324</strain>
    </source>
</reference>
<sequence length="194" mass="20733">MAQTTMDAPPPKVSAGRKLMMLALVLLISGAAAIGGLTVSMGLDGVTALFTGAPMPEAQIVEAELVEGVEEEGAAAAESGYDKTAPVSEKVAMPFKEIIVNITSITATGRRTSRFLKINIALVYDNGAEGASNIEPRRLHLRDSFQDYLRLLTERDLQGSIGLVTLKTELLRRARAITESDAPQEILIADLIIQ</sequence>
<dbReference type="AlphaFoldDB" id="A0A921NR50"/>
<name>A0A921NR50_9RHOB</name>
<keyword evidence="10" id="KW-0997">Cell inner membrane</keyword>